<protein>
    <submittedName>
        <fullName evidence="2">Helix-turn-helix transcriptional regulator</fullName>
    </submittedName>
</protein>
<dbReference type="AlphaFoldDB" id="A0A6H0FTX7"/>
<dbReference type="Pfam" id="PF01381">
    <property type="entry name" value="HTH_3"/>
    <property type="match status" value="1"/>
</dbReference>
<reference evidence="2 3" key="1">
    <citation type="submission" date="2020-03" db="EMBL/GenBank/DDBJ databases">
        <authorList>
            <person name="Zhang L."/>
            <person name="Han X."/>
            <person name="Chen Y."/>
            <person name="Yu Y."/>
        </authorList>
    </citation>
    <scope>NUCLEOTIDE SEQUENCE [LARGE SCALE GENOMIC DNA]</scope>
    <source>
        <strain evidence="2 3">A1254</strain>
    </source>
</reference>
<sequence>MSSIHDPRYIGLINCLIKIREERKVTQVQLASSLKKHQSYVAKIENLDRRIDLIELKDWLNALNIKFSEFIKFSNIENL</sequence>
<dbReference type="CDD" id="cd00093">
    <property type="entry name" value="HTH_XRE"/>
    <property type="match status" value="1"/>
</dbReference>
<dbReference type="Gene3D" id="1.10.260.40">
    <property type="entry name" value="lambda repressor-like DNA-binding domains"/>
    <property type="match status" value="1"/>
</dbReference>
<accession>A0A6H0FTX7</accession>
<dbReference type="GO" id="GO:0003677">
    <property type="term" value="F:DNA binding"/>
    <property type="evidence" value="ECO:0007669"/>
    <property type="project" value="InterPro"/>
</dbReference>
<proteinExistence type="predicted"/>
<evidence type="ECO:0000313" key="2">
    <source>
        <dbReference type="EMBL" id="QIT17837.1"/>
    </source>
</evidence>
<feature type="domain" description="HTH cro/C1-type" evidence="1">
    <location>
        <begin position="16"/>
        <end position="70"/>
    </location>
</feature>
<dbReference type="PROSITE" id="PS50943">
    <property type="entry name" value="HTH_CROC1"/>
    <property type="match status" value="1"/>
</dbReference>
<dbReference type="InterPro" id="IPR010982">
    <property type="entry name" value="Lambda_DNA-bd_dom_sf"/>
</dbReference>
<name>A0A6H0FTX7_ACIPI</name>
<evidence type="ECO:0000259" key="1">
    <source>
        <dbReference type="PROSITE" id="PS50943"/>
    </source>
</evidence>
<dbReference type="EMBL" id="CP049806">
    <property type="protein sequence ID" value="QIT17837.1"/>
    <property type="molecule type" value="Genomic_DNA"/>
</dbReference>
<dbReference type="RefSeq" id="WP_062849679.1">
    <property type="nucleotide sequence ID" value="NZ_CP049806.1"/>
</dbReference>
<dbReference type="Proteomes" id="UP000501692">
    <property type="component" value="Chromosome"/>
</dbReference>
<dbReference type="SUPFAM" id="SSF47413">
    <property type="entry name" value="lambda repressor-like DNA-binding domains"/>
    <property type="match status" value="1"/>
</dbReference>
<evidence type="ECO:0000313" key="3">
    <source>
        <dbReference type="Proteomes" id="UP000501692"/>
    </source>
</evidence>
<dbReference type="InterPro" id="IPR001387">
    <property type="entry name" value="Cro/C1-type_HTH"/>
</dbReference>
<gene>
    <name evidence="2" type="ORF">G8E09_08990</name>
</gene>
<organism evidence="2 3">
    <name type="scientific">Acinetobacter pittii</name>
    <name type="common">Acinetobacter genomosp. 3</name>
    <dbReference type="NCBI Taxonomy" id="48296"/>
    <lineage>
        <taxon>Bacteria</taxon>
        <taxon>Pseudomonadati</taxon>
        <taxon>Pseudomonadota</taxon>
        <taxon>Gammaproteobacteria</taxon>
        <taxon>Moraxellales</taxon>
        <taxon>Moraxellaceae</taxon>
        <taxon>Acinetobacter</taxon>
        <taxon>Acinetobacter calcoaceticus/baumannii complex</taxon>
    </lineage>
</organism>
<dbReference type="SMART" id="SM00530">
    <property type="entry name" value="HTH_XRE"/>
    <property type="match status" value="1"/>
</dbReference>